<organism evidence="1 2">
    <name type="scientific">Ceratitis capitata</name>
    <name type="common">Mediterranean fruit fly</name>
    <name type="synonym">Tephritis capitata</name>
    <dbReference type="NCBI Taxonomy" id="7213"/>
    <lineage>
        <taxon>Eukaryota</taxon>
        <taxon>Metazoa</taxon>
        <taxon>Ecdysozoa</taxon>
        <taxon>Arthropoda</taxon>
        <taxon>Hexapoda</taxon>
        <taxon>Insecta</taxon>
        <taxon>Pterygota</taxon>
        <taxon>Neoptera</taxon>
        <taxon>Endopterygota</taxon>
        <taxon>Diptera</taxon>
        <taxon>Brachycera</taxon>
        <taxon>Muscomorpha</taxon>
        <taxon>Tephritoidea</taxon>
        <taxon>Tephritidae</taxon>
        <taxon>Ceratitis</taxon>
        <taxon>Ceratitis</taxon>
    </lineage>
</organism>
<dbReference type="EMBL" id="CAJHJT010000001">
    <property type="protein sequence ID" value="CAD6994377.1"/>
    <property type="molecule type" value="Genomic_DNA"/>
</dbReference>
<evidence type="ECO:0000313" key="2">
    <source>
        <dbReference type="Proteomes" id="UP000606786"/>
    </source>
</evidence>
<comment type="caution">
    <text evidence="1">The sequence shown here is derived from an EMBL/GenBank/DDBJ whole genome shotgun (WGS) entry which is preliminary data.</text>
</comment>
<dbReference type="Proteomes" id="UP000606786">
    <property type="component" value="Unassembled WGS sequence"/>
</dbReference>
<dbReference type="AlphaFoldDB" id="A0A811U8U5"/>
<gene>
    <name evidence="1" type="ORF">CCAP1982_LOCUS3130</name>
</gene>
<keyword evidence="2" id="KW-1185">Reference proteome</keyword>
<protein>
    <submittedName>
        <fullName evidence="1">(Mediterranean fruit fly) hypothetical protein</fullName>
    </submittedName>
</protein>
<sequence>MKTEFIQITVLRSLTRALTNKTFPPSAAPATALINRKGVNYCRTVTTNVNNNVNYNNNER</sequence>
<reference evidence="1" key="1">
    <citation type="submission" date="2020-11" db="EMBL/GenBank/DDBJ databases">
        <authorList>
            <person name="Whitehead M."/>
        </authorList>
    </citation>
    <scope>NUCLEOTIDE SEQUENCE</scope>
    <source>
        <strain evidence="1">EGII</strain>
    </source>
</reference>
<proteinExistence type="predicted"/>
<evidence type="ECO:0000313" key="1">
    <source>
        <dbReference type="EMBL" id="CAD6994377.1"/>
    </source>
</evidence>
<name>A0A811U8U5_CERCA</name>
<accession>A0A811U8U5</accession>